<protein>
    <submittedName>
        <fullName evidence="1">Uncharacterized protein</fullName>
    </submittedName>
</protein>
<evidence type="ECO:0000313" key="1">
    <source>
        <dbReference type="EMBL" id="OOF40135.1"/>
    </source>
</evidence>
<evidence type="ECO:0000313" key="2">
    <source>
        <dbReference type="Proteomes" id="UP000189426"/>
    </source>
</evidence>
<reference evidence="1 2" key="1">
    <citation type="submission" date="2016-10" db="EMBL/GenBank/DDBJ databases">
        <title>Rodentibacter gen. nov. and new species.</title>
        <authorList>
            <person name="Christensen H."/>
        </authorList>
    </citation>
    <scope>NUCLEOTIDE SEQUENCE [LARGE SCALE GENOMIC DNA]</scope>
    <source>
        <strain evidence="1 2">Ppn418</strain>
    </source>
</reference>
<sequence>MNISEIDFPSSEVKEIFVKNASCCHCQSKNIGWKSGEYPNISLYCSGCEQEMDFYDAIACLLPDKEDLYFECPECEGDNVIEGICFSCGFELEEGRDYDREKYVCWLMEKND</sequence>
<dbReference type="AlphaFoldDB" id="A0A1V3IGL5"/>
<dbReference type="EMBL" id="MLHG01000026">
    <property type="protein sequence ID" value="OOF40135.1"/>
    <property type="molecule type" value="Genomic_DNA"/>
</dbReference>
<name>A0A1V3IGL5_9PAST</name>
<dbReference type="RefSeq" id="WP_077493761.1">
    <property type="nucleotide sequence ID" value="NZ_MLHG01000026.1"/>
</dbReference>
<keyword evidence="2" id="KW-1185">Reference proteome</keyword>
<dbReference type="Proteomes" id="UP000189426">
    <property type="component" value="Unassembled WGS sequence"/>
</dbReference>
<comment type="caution">
    <text evidence="1">The sequence shown here is derived from an EMBL/GenBank/DDBJ whole genome shotgun (WGS) entry which is preliminary data.</text>
</comment>
<proteinExistence type="predicted"/>
<organism evidence="1 2">
    <name type="scientific">Rodentibacter mrazii</name>
    <dbReference type="NCBI Taxonomy" id="1908257"/>
    <lineage>
        <taxon>Bacteria</taxon>
        <taxon>Pseudomonadati</taxon>
        <taxon>Pseudomonadota</taxon>
        <taxon>Gammaproteobacteria</taxon>
        <taxon>Pasteurellales</taxon>
        <taxon>Pasteurellaceae</taxon>
        <taxon>Rodentibacter</taxon>
    </lineage>
</organism>
<gene>
    <name evidence="1" type="ORF">BKK47_04680</name>
</gene>
<dbReference type="STRING" id="1908257.BKK47_04680"/>
<accession>A0A1V3IGL5</accession>